<feature type="domain" description="NACHT N-terminal Helical" evidence="1">
    <location>
        <begin position="2"/>
        <end position="230"/>
    </location>
</feature>
<gene>
    <name evidence="2" type="ORF">ACFQS1_03995</name>
</gene>
<accession>A0ABW2HLC4</accession>
<dbReference type="Pfam" id="PF22738">
    <property type="entry name" value="NNH7"/>
    <property type="match status" value="1"/>
</dbReference>
<evidence type="ECO:0000259" key="1">
    <source>
        <dbReference type="Pfam" id="PF22738"/>
    </source>
</evidence>
<reference evidence="3" key="1">
    <citation type="journal article" date="2019" name="Int. J. Syst. Evol. Microbiol.">
        <title>The Global Catalogue of Microorganisms (GCM) 10K type strain sequencing project: providing services to taxonomists for standard genome sequencing and annotation.</title>
        <authorList>
            <consortium name="The Broad Institute Genomics Platform"/>
            <consortium name="The Broad Institute Genome Sequencing Center for Infectious Disease"/>
            <person name="Wu L."/>
            <person name="Ma J."/>
        </authorList>
    </citation>
    <scope>NUCLEOTIDE SEQUENCE [LARGE SCALE GENOMIC DNA]</scope>
    <source>
        <strain evidence="3">XZYJT-10</strain>
    </source>
</reference>
<evidence type="ECO:0000313" key="3">
    <source>
        <dbReference type="Proteomes" id="UP001596548"/>
    </source>
</evidence>
<name>A0ABW2HLC4_9ACTN</name>
<sequence>MARTISYADAVRILGGGPESAVYQRVNTMTGGLLAGAAVAAPQLLALLDLRTELARVSGELVTTAARAMVGSGRRDRTDRLAAAHTVIVIAAYFDAIAEVDLSWTVPLPKPGLSVGGALTRQDQLRLAGQGADGARDLTSAALRAGVPLPEPHVPNEQYLAGLDRFYDRLTADLGRFLAGLAPFDELSEGERTILLRDIHAGGRRARRRYDEMLLNLMADCPDMALWIDHRHRHVIEGRLDALEPSLRELERLLRAAAAENEAEGVAKALQRAHAAMLEHRIVESIDLPDGLDVPTLERGYIPPAFQVAERTDASPVDEAFWRTAGVRHDIDRFLAGYLGSPRALRAPMLVLGQPGAGKSVLTRILAARLATTRFLPIRVPLRDVDSSLPLQRQIEQAVLAATSEETTWPALARSIDAVPVVIFDGFDELLQATGVSQSDFLQKAAEFQQREREQGRAAAVIVTSRTSVADRAALPAETMLLRLQPFDEPRIRGWVDAWNEANTVHLAAEDVLAHRDLAAQPLLLLMLALYDSDGNALRRDPGGPLTTGELYEQLVTGFARREVGKAFTNLSPRGLDALAEQDLTRLAVVAFAMLNRSAQWVTEEAVGDDLRATLGDPAPGRTPPVSADALTEQELIFGRFFFVHRAQAVRHGATRRAYEFLHSTFGEYLVARFTWQLLAEAVARDAVTVAARPITGDNLLADLLSVQTLTSRAPIVQFLAEMAARMAPEERELWTDVLIRMFRQCERSGDWPASAYRPAPGKTVAARFAAYTANLMLLAVVTSGGLRFGELAEPAHYEPFRQWHDHAMLWHGQLNNDGWGTLVQTLAVERCIGPGGRDGRLTLDDGTFAVPPVDPHWLYRRPESERGRDAFVDQHEIEEVRRRRVFFQGCMSNELMWHTVEPLLGSALAPTTTMFASWWPESTPSAAQALMAVWLLPTAAPGPDVAETYRRCVRIAAEFPGWDPQMQIAYADTLLRTLAGHHDCPTEVAVDLLGGLTAASPDEWLRTATAVLDRAERDDPNAAWLAGSVLKVVTDGWAALTDRPGAIVASARAVALLERRRRPPDVLGKLGRTRVVAGADEMRGELEAFRVRLASLRTTNERWLAELNALFDEYSWLAAGSAQLHASLVALARMPDMVGDIETVLAYVDQRIGNWLVGNP</sequence>
<evidence type="ECO:0000313" key="2">
    <source>
        <dbReference type="EMBL" id="MFC7273137.1"/>
    </source>
</evidence>
<dbReference type="EMBL" id="JBHTBJ010000002">
    <property type="protein sequence ID" value="MFC7273137.1"/>
    <property type="molecule type" value="Genomic_DNA"/>
</dbReference>
<dbReference type="Gene3D" id="3.40.50.300">
    <property type="entry name" value="P-loop containing nucleotide triphosphate hydrolases"/>
    <property type="match status" value="1"/>
</dbReference>
<dbReference type="Proteomes" id="UP001596548">
    <property type="component" value="Unassembled WGS sequence"/>
</dbReference>
<keyword evidence="3" id="KW-1185">Reference proteome</keyword>
<dbReference type="InterPro" id="IPR027417">
    <property type="entry name" value="P-loop_NTPase"/>
</dbReference>
<organism evidence="2 3">
    <name type="scientific">Paractinoplanes rhizophilus</name>
    <dbReference type="NCBI Taxonomy" id="1416877"/>
    <lineage>
        <taxon>Bacteria</taxon>
        <taxon>Bacillati</taxon>
        <taxon>Actinomycetota</taxon>
        <taxon>Actinomycetes</taxon>
        <taxon>Micromonosporales</taxon>
        <taxon>Micromonosporaceae</taxon>
        <taxon>Paractinoplanes</taxon>
    </lineage>
</organism>
<protein>
    <submittedName>
        <fullName evidence="2">NACHT domain-containing protein</fullName>
    </submittedName>
</protein>
<proteinExistence type="predicted"/>
<dbReference type="SUPFAM" id="SSF52540">
    <property type="entry name" value="P-loop containing nucleoside triphosphate hydrolases"/>
    <property type="match status" value="1"/>
</dbReference>
<dbReference type="RefSeq" id="WP_378964658.1">
    <property type="nucleotide sequence ID" value="NZ_JBHTBJ010000002.1"/>
</dbReference>
<comment type="caution">
    <text evidence="2">The sequence shown here is derived from an EMBL/GenBank/DDBJ whole genome shotgun (WGS) entry which is preliminary data.</text>
</comment>
<dbReference type="InterPro" id="IPR054567">
    <property type="entry name" value="NNH7"/>
</dbReference>